<dbReference type="CDD" id="cd00112">
    <property type="entry name" value="LDLa"/>
    <property type="match status" value="10"/>
</dbReference>
<evidence type="ECO:0000256" key="2">
    <source>
        <dbReference type="ARBA" id="ARBA00022692"/>
    </source>
</evidence>
<dbReference type="Gene3D" id="4.10.400.10">
    <property type="entry name" value="Low-density Lipoprotein Receptor"/>
    <property type="match status" value="9"/>
</dbReference>
<dbReference type="Pfam" id="PF00041">
    <property type="entry name" value="fn3"/>
    <property type="match status" value="1"/>
</dbReference>
<evidence type="ECO:0000313" key="14">
    <source>
        <dbReference type="Proteomes" id="UP000230750"/>
    </source>
</evidence>
<sequence length="741" mass="81412">MCVCPNGGRPLSNGTCDAHGSTCAPDQVACAEGNYCIPEYWLCDEDYDCPGGSDETDCPGFEVCQSDQFTCASNGRCIPLSWHCDHDFDCNDSSDEADCVYPSCGSDQFSCDNHRCITNAWRCDFDNDCGDMSDERDCHHTTTFNPGFSSCSTGSFTCGNGHCVPSSWVCDGYDDCGDNSDEQSCSSPSPCTDYEFTCSSGRCVPLWWHCDSYDDCGDNSDEKDCSYTDLPVTSLNPFSSCSGSDFACFDGSYCVPVSWKCDYVDDCNDGSDEYDCEDVTDEPSSCSLWQFTCGNGKCIPSYWECDQYDDCGDGTDEERCSTGRPWTTSATPSGCSAFKEPCSQGETPSCIWSWWVCDGEADCSGGSDERSCPGATELPVVTTRRPCSSTEFMCEDNHRCKPNRYRCNGYLDCSDGSDEKGCATEPPVRFTTPTPCNANYFQCPYSYQCIDDLMVCDGLQTCLDNSDEAGCNGTYTVSSFSASQATQDSVEVAWAIGPRRPPQFSYKLYMRDVSSATLAAAWTATARQTDHGFIWNSLEPGRRYEFTMAVVDSKGTEYQKSPLVILTLNYDQLPSVPNHVHIAAFPLSSSRYGVNVTWEPPSSQDGVSNILNYEISYMVVDGIDAEISPVAGHIHQKAFTTLIQNRMYEFQVRAVNIAGAGPYSEKVTVFVGPPSGQRSSKVNHAQSQETFQTQATPKAKSQELVTLLVDPVLVEVKGYLRFCSYQSLKLCKFVINSKLKD</sequence>
<feature type="disulfide bond" evidence="10">
    <location>
        <begin position="286"/>
        <end position="298"/>
    </location>
</feature>
<dbReference type="PANTHER" id="PTHR22722">
    <property type="entry name" value="LOW-DENSITY LIPOPROTEIN RECEPTOR-RELATED PROTEIN 2-RELATED"/>
    <property type="match status" value="1"/>
</dbReference>
<name>A0A2G8K0C1_STIJA</name>
<accession>A0A2G8K0C1</accession>
<dbReference type="SUPFAM" id="SSF57424">
    <property type="entry name" value="LDL receptor-like module"/>
    <property type="match status" value="10"/>
</dbReference>
<feature type="disulfide bond" evidence="10">
    <location>
        <begin position="158"/>
        <end position="176"/>
    </location>
</feature>
<dbReference type="PROSITE" id="PS50853">
    <property type="entry name" value="FN3"/>
    <property type="match status" value="2"/>
</dbReference>
<dbReference type="InterPro" id="IPR051221">
    <property type="entry name" value="LDLR-related"/>
</dbReference>
<feature type="disulfide bond" evidence="10">
    <location>
        <begin position="198"/>
        <end position="216"/>
    </location>
</feature>
<reference evidence="13 14" key="1">
    <citation type="journal article" date="2017" name="PLoS Biol.">
        <title>The sea cucumber genome provides insights into morphological evolution and visceral regeneration.</title>
        <authorList>
            <person name="Zhang X."/>
            <person name="Sun L."/>
            <person name="Yuan J."/>
            <person name="Sun Y."/>
            <person name="Gao Y."/>
            <person name="Zhang L."/>
            <person name="Li S."/>
            <person name="Dai H."/>
            <person name="Hamel J.F."/>
            <person name="Liu C."/>
            <person name="Yu Y."/>
            <person name="Liu S."/>
            <person name="Lin W."/>
            <person name="Guo K."/>
            <person name="Jin S."/>
            <person name="Xu P."/>
            <person name="Storey K.B."/>
            <person name="Huan P."/>
            <person name="Zhang T."/>
            <person name="Zhou Y."/>
            <person name="Zhang J."/>
            <person name="Lin C."/>
            <person name="Li X."/>
            <person name="Xing L."/>
            <person name="Huo D."/>
            <person name="Sun M."/>
            <person name="Wang L."/>
            <person name="Mercier A."/>
            <person name="Li F."/>
            <person name="Yang H."/>
            <person name="Xiang J."/>
        </authorList>
    </citation>
    <scope>NUCLEOTIDE SEQUENCE [LARGE SCALE GENOMIC DNA]</scope>
    <source>
        <strain evidence="13">Shaxun</strain>
        <tissue evidence="13">Muscle</tissue>
    </source>
</reference>
<evidence type="ECO:0000256" key="6">
    <source>
        <dbReference type="ARBA" id="ARBA00023136"/>
    </source>
</evidence>
<dbReference type="GO" id="GO:0043235">
    <property type="term" value="C:receptor complex"/>
    <property type="evidence" value="ECO:0007669"/>
    <property type="project" value="TreeGrafter"/>
</dbReference>
<dbReference type="InterPro" id="IPR013783">
    <property type="entry name" value="Ig-like_fold"/>
</dbReference>
<dbReference type="AlphaFoldDB" id="A0A2G8K0C1"/>
<keyword evidence="8" id="KW-0675">Receptor</keyword>
<feature type="disulfide bond" evidence="10">
    <location>
        <begin position="261"/>
        <end position="276"/>
    </location>
</feature>
<dbReference type="SMART" id="SM00060">
    <property type="entry name" value="FN3"/>
    <property type="match status" value="2"/>
</dbReference>
<gene>
    <name evidence="13" type="ORF">BSL78_21696</name>
</gene>
<feature type="disulfide bond" evidence="10">
    <location>
        <begin position="123"/>
        <end position="138"/>
    </location>
</feature>
<dbReference type="STRING" id="307972.A0A2G8K0C1"/>
<dbReference type="Gene3D" id="4.10.1220.10">
    <property type="entry name" value="EGF-type module"/>
    <property type="match status" value="1"/>
</dbReference>
<feature type="disulfide bond" evidence="10">
    <location>
        <begin position="210"/>
        <end position="225"/>
    </location>
</feature>
<evidence type="ECO:0000256" key="7">
    <source>
        <dbReference type="ARBA" id="ARBA00023157"/>
    </source>
</evidence>
<feature type="disulfide bond" evidence="10">
    <location>
        <begin position="43"/>
        <end position="58"/>
    </location>
</feature>
<keyword evidence="14" id="KW-1185">Reference proteome</keyword>
<keyword evidence="5" id="KW-1133">Transmembrane helix</keyword>
<evidence type="ECO:0000256" key="5">
    <source>
        <dbReference type="ARBA" id="ARBA00022989"/>
    </source>
</evidence>
<feature type="disulfide bond" evidence="10">
    <location>
        <begin position="357"/>
        <end position="372"/>
    </location>
</feature>
<comment type="subcellular location">
    <subcellularLocation>
        <location evidence="1">Membrane</location>
        <topology evidence="1">Single-pass membrane protein</topology>
    </subcellularLocation>
</comment>
<dbReference type="PROSITE" id="PS50068">
    <property type="entry name" value="LDLRA_2"/>
    <property type="match status" value="10"/>
</dbReference>
<dbReference type="GO" id="GO:0042562">
    <property type="term" value="F:hormone binding"/>
    <property type="evidence" value="ECO:0007669"/>
    <property type="project" value="TreeGrafter"/>
</dbReference>
<evidence type="ECO:0000256" key="1">
    <source>
        <dbReference type="ARBA" id="ARBA00004167"/>
    </source>
</evidence>
<evidence type="ECO:0000259" key="12">
    <source>
        <dbReference type="PROSITE" id="PS50853"/>
    </source>
</evidence>
<dbReference type="FunFam" id="4.10.400.10:FF:000034">
    <property type="entry name" value="Low-density lipoprotein receptor-related protein 2"/>
    <property type="match status" value="3"/>
</dbReference>
<dbReference type="Proteomes" id="UP000230750">
    <property type="component" value="Unassembled WGS sequence"/>
</dbReference>
<feature type="disulfide bond" evidence="10">
    <location>
        <begin position="305"/>
        <end position="320"/>
    </location>
</feature>
<dbReference type="PRINTS" id="PR00261">
    <property type="entry name" value="LDLRECEPTOR"/>
</dbReference>
<dbReference type="FunFam" id="4.10.400.10:FF:000011">
    <property type="entry name" value="Low-density lipoprotein receptor-related protein 1"/>
    <property type="match status" value="1"/>
</dbReference>
<feature type="disulfide bond" evidence="10">
    <location>
        <begin position="104"/>
        <end position="116"/>
    </location>
</feature>
<dbReference type="InterPro" id="IPR036055">
    <property type="entry name" value="LDL_receptor-like_sf"/>
</dbReference>
<keyword evidence="7 10" id="KW-1015">Disulfide bond</keyword>
<dbReference type="SMART" id="SM00192">
    <property type="entry name" value="LDLa"/>
    <property type="match status" value="10"/>
</dbReference>
<feature type="disulfide bond" evidence="10">
    <location>
        <begin position="191"/>
        <end position="203"/>
    </location>
</feature>
<dbReference type="FunFam" id="4.10.400.10:FF:000002">
    <property type="entry name" value="Low-density lipoprotein receptor-related protein 1"/>
    <property type="match status" value="1"/>
</dbReference>
<dbReference type="EMBL" id="MRZV01001018">
    <property type="protein sequence ID" value="PIK41448.1"/>
    <property type="molecule type" value="Genomic_DNA"/>
</dbReference>
<dbReference type="Gene3D" id="2.60.40.10">
    <property type="entry name" value="Immunoglobulins"/>
    <property type="match status" value="2"/>
</dbReference>
<dbReference type="GO" id="GO:0006898">
    <property type="term" value="P:receptor-mediated endocytosis"/>
    <property type="evidence" value="ECO:0007669"/>
    <property type="project" value="TreeGrafter"/>
</dbReference>
<feature type="region of interest" description="Disordered" evidence="11">
    <location>
        <begin position="676"/>
        <end position="695"/>
    </location>
</feature>
<protein>
    <recommendedName>
        <fullName evidence="12">Fibronectin type-III domain-containing protein</fullName>
    </recommendedName>
</protein>
<feature type="disulfide bond" evidence="10">
    <location>
        <begin position="293"/>
        <end position="311"/>
    </location>
</feature>
<organism evidence="13 14">
    <name type="scientific">Stichopus japonicus</name>
    <name type="common">Sea cucumber</name>
    <dbReference type="NCBI Taxonomy" id="307972"/>
    <lineage>
        <taxon>Eukaryota</taxon>
        <taxon>Metazoa</taxon>
        <taxon>Echinodermata</taxon>
        <taxon>Eleutherozoa</taxon>
        <taxon>Echinozoa</taxon>
        <taxon>Holothuroidea</taxon>
        <taxon>Aspidochirotacea</taxon>
        <taxon>Aspidochirotida</taxon>
        <taxon>Stichopodidae</taxon>
        <taxon>Apostichopus</taxon>
    </lineage>
</organism>
<feature type="disulfide bond" evidence="10">
    <location>
        <begin position="84"/>
        <end position="99"/>
    </location>
</feature>
<dbReference type="PROSITE" id="PS01209">
    <property type="entry name" value="LDLRA_1"/>
    <property type="match status" value="5"/>
</dbReference>
<dbReference type="InterPro" id="IPR002172">
    <property type="entry name" value="LDrepeatLR_classA_rpt"/>
</dbReference>
<evidence type="ECO:0000256" key="10">
    <source>
        <dbReference type="PROSITE-ProRule" id="PRU00124"/>
    </source>
</evidence>
<keyword evidence="6" id="KW-0472">Membrane</keyword>
<dbReference type="SUPFAM" id="SSF49265">
    <property type="entry name" value="Fibronectin type III"/>
    <property type="match status" value="1"/>
</dbReference>
<dbReference type="InterPro" id="IPR023415">
    <property type="entry name" value="LDLR_class-A_CS"/>
</dbReference>
<evidence type="ECO:0000256" key="3">
    <source>
        <dbReference type="ARBA" id="ARBA00022729"/>
    </source>
</evidence>
<feature type="disulfide bond" evidence="10">
    <location>
        <begin position="111"/>
        <end position="129"/>
    </location>
</feature>
<evidence type="ECO:0000256" key="8">
    <source>
        <dbReference type="ARBA" id="ARBA00023170"/>
    </source>
</evidence>
<dbReference type="GO" id="GO:0016324">
    <property type="term" value="C:apical plasma membrane"/>
    <property type="evidence" value="ECO:0007669"/>
    <property type="project" value="TreeGrafter"/>
</dbReference>
<dbReference type="Pfam" id="PF00057">
    <property type="entry name" value="Ldl_recept_a"/>
    <property type="match status" value="10"/>
</dbReference>
<keyword evidence="9" id="KW-0325">Glycoprotein</keyword>
<comment type="caution">
    <text evidence="10">Lacks conserved residue(s) required for the propagation of feature annotation.</text>
</comment>
<feature type="disulfide bond" evidence="10">
    <location>
        <begin position="170"/>
        <end position="185"/>
    </location>
</feature>
<feature type="domain" description="Fibronectin type-III" evidence="12">
    <location>
        <begin position="576"/>
        <end position="674"/>
    </location>
</feature>
<comment type="caution">
    <text evidence="13">The sequence shown here is derived from an EMBL/GenBank/DDBJ whole genome shotgun (WGS) entry which is preliminary data.</text>
</comment>
<dbReference type="OrthoDB" id="10063075at2759"/>
<evidence type="ECO:0000256" key="9">
    <source>
        <dbReference type="ARBA" id="ARBA00023180"/>
    </source>
</evidence>
<evidence type="ECO:0000313" key="13">
    <source>
        <dbReference type="EMBL" id="PIK41448.1"/>
    </source>
</evidence>
<dbReference type="InterPro" id="IPR003961">
    <property type="entry name" value="FN3_dom"/>
</dbReference>
<dbReference type="CDD" id="cd00063">
    <property type="entry name" value="FN3"/>
    <property type="match status" value="2"/>
</dbReference>
<evidence type="ECO:0000256" key="4">
    <source>
        <dbReference type="ARBA" id="ARBA00022737"/>
    </source>
</evidence>
<keyword evidence="4" id="KW-0677">Repeat</keyword>
<feature type="disulfide bond" evidence="10">
    <location>
        <begin position="151"/>
        <end position="163"/>
    </location>
</feature>
<feature type="domain" description="Fibronectin type-III" evidence="12">
    <location>
        <begin position="476"/>
        <end position="571"/>
    </location>
</feature>
<keyword evidence="2" id="KW-0812">Transmembrane</keyword>
<dbReference type="InterPro" id="IPR036116">
    <property type="entry name" value="FN3_sf"/>
</dbReference>
<feature type="disulfide bond" evidence="10">
    <location>
        <begin position="407"/>
        <end position="422"/>
    </location>
</feature>
<feature type="disulfide bond" evidence="10">
    <location>
        <begin position="456"/>
        <end position="471"/>
    </location>
</feature>
<proteinExistence type="predicted"/>
<evidence type="ECO:0000256" key="11">
    <source>
        <dbReference type="SAM" id="MobiDB-lite"/>
    </source>
</evidence>
<keyword evidence="3" id="KW-0732">Signal</keyword>
<dbReference type="PANTHER" id="PTHR22722:SF14">
    <property type="entry name" value="MEGALIN, ISOFORM A"/>
    <property type="match status" value="1"/>
</dbReference>